<sequence>MDGSRAAQAARNAEAHSQLLVPDDPVVRDGQRREQRHGVAAALLTSLEQHAVRIEASRMFAVSLALAVAHAQLESSPRPAAASVAHCLPTTTTKKALDFVQCRGASKSFDCALDSGVDGFKAGTEYRAPAPAQPLSSKLQSASFALPLCFFWVPQ</sequence>
<keyword evidence="3" id="KW-1185">Reference proteome</keyword>
<evidence type="ECO:0000313" key="2">
    <source>
        <dbReference type="EMBL" id="TFA99826.1"/>
    </source>
</evidence>
<feature type="region of interest" description="Disordered" evidence="1">
    <location>
        <begin position="1"/>
        <end position="33"/>
    </location>
</feature>
<dbReference type="Proteomes" id="UP001642720">
    <property type="component" value="Unassembled WGS sequence"/>
</dbReference>
<accession>A0ABY2GV63</accession>
<evidence type="ECO:0000313" key="3">
    <source>
        <dbReference type="Proteomes" id="UP001642720"/>
    </source>
</evidence>
<feature type="compositionally biased region" description="Low complexity" evidence="1">
    <location>
        <begin position="1"/>
        <end position="12"/>
    </location>
</feature>
<name>A0ABY2GV63_9HYPO</name>
<dbReference type="GeneID" id="300579671"/>
<proteinExistence type="predicted"/>
<organism evidence="2 3">
    <name type="scientific">Trichoderma ghanense</name>
    <dbReference type="NCBI Taxonomy" id="65468"/>
    <lineage>
        <taxon>Eukaryota</taxon>
        <taxon>Fungi</taxon>
        <taxon>Dikarya</taxon>
        <taxon>Ascomycota</taxon>
        <taxon>Pezizomycotina</taxon>
        <taxon>Sordariomycetes</taxon>
        <taxon>Hypocreomycetidae</taxon>
        <taxon>Hypocreales</taxon>
        <taxon>Hypocreaceae</taxon>
        <taxon>Trichoderma</taxon>
    </lineage>
</organism>
<protein>
    <submittedName>
        <fullName evidence="2">Uncharacterized protein</fullName>
    </submittedName>
</protein>
<dbReference type="RefSeq" id="XP_073556028.1">
    <property type="nucleotide sequence ID" value="XM_073705221.1"/>
</dbReference>
<reference evidence="2 3" key="1">
    <citation type="submission" date="2018-01" db="EMBL/GenBank/DDBJ databases">
        <title>Genome characterization of the sugarcane-associated fungus Trichoderma ghanense CCMA-1212 and their application in lignocelulose bioconversion.</title>
        <authorList>
            <person name="Steindorff A.S."/>
            <person name="Mendes T.D."/>
            <person name="Vilela E.S.D."/>
            <person name="Rodrigues D.S."/>
            <person name="Formighieri E.F."/>
            <person name="Melo I.S."/>
            <person name="Favaro L.C.L."/>
        </authorList>
    </citation>
    <scope>NUCLEOTIDE SEQUENCE [LARGE SCALE GENOMIC DNA]</scope>
    <source>
        <strain evidence="2 3">CCMA-1212</strain>
    </source>
</reference>
<dbReference type="EMBL" id="PPTA01000012">
    <property type="protein sequence ID" value="TFA99826.1"/>
    <property type="molecule type" value="Genomic_DNA"/>
</dbReference>
<evidence type="ECO:0000256" key="1">
    <source>
        <dbReference type="SAM" id="MobiDB-lite"/>
    </source>
</evidence>
<gene>
    <name evidence="2" type="ORF">CCMA1212_008070</name>
</gene>
<comment type="caution">
    <text evidence="2">The sequence shown here is derived from an EMBL/GenBank/DDBJ whole genome shotgun (WGS) entry which is preliminary data.</text>
</comment>